<dbReference type="Gene3D" id="3.30.420.40">
    <property type="match status" value="2"/>
</dbReference>
<dbReference type="InterPro" id="IPR043129">
    <property type="entry name" value="ATPase_NBD"/>
</dbReference>
<sequence length="235" mass="25886">MKILAVETATRCHSVAIVDDHQVLAEETQRDCASHASVLVPTIDRLLQTLGLSLAQLDGLAVSLGPGSFTGLRVGLSTMMGFRLATQLPLVTVPTLEAMAWNVKGEPRPICPILKASRGEVYWAMFQWQGDNLMRVSDDCHGPLIQLVESIEHFTVLFGEGWEFHASELKELLGEKAIPGPDKAMHPSAISVAFSSLSSFHLRQYAGEHLSPRYIQRAEAEVQWEAKFQKNPVIS</sequence>
<keyword evidence="3" id="KW-1185">Reference proteome</keyword>
<dbReference type="SUPFAM" id="SSF53067">
    <property type="entry name" value="Actin-like ATPase domain"/>
    <property type="match status" value="2"/>
</dbReference>
<dbReference type="Pfam" id="PF00814">
    <property type="entry name" value="TsaD"/>
    <property type="match status" value="1"/>
</dbReference>
<organism evidence="2 3">
    <name type="scientific">Candidatus Nitronereus thalassa</name>
    <dbReference type="NCBI Taxonomy" id="3020898"/>
    <lineage>
        <taxon>Bacteria</taxon>
        <taxon>Pseudomonadati</taxon>
        <taxon>Nitrospirota</taxon>
        <taxon>Nitrospiria</taxon>
        <taxon>Nitrospirales</taxon>
        <taxon>Nitrospiraceae</taxon>
        <taxon>Candidatus Nitronereus</taxon>
    </lineage>
</organism>
<dbReference type="GO" id="GO:0061711">
    <property type="term" value="F:tRNA N(6)-L-threonylcarbamoyladenine synthase activity"/>
    <property type="evidence" value="ECO:0007669"/>
    <property type="project" value="UniProtKB-EC"/>
</dbReference>
<evidence type="ECO:0000313" key="3">
    <source>
        <dbReference type="Proteomes" id="UP001250932"/>
    </source>
</evidence>
<comment type="caution">
    <text evidence="2">The sequence shown here is derived from an EMBL/GenBank/DDBJ whole genome shotgun (WGS) entry which is preliminary data.</text>
</comment>
<dbReference type="RefSeq" id="WP_313831724.1">
    <property type="nucleotide sequence ID" value="NZ_JAQOUE010000001.1"/>
</dbReference>
<evidence type="ECO:0000259" key="1">
    <source>
        <dbReference type="Pfam" id="PF00814"/>
    </source>
</evidence>
<accession>A0ABU3K4M6</accession>
<dbReference type="EMBL" id="JAQOUE010000001">
    <property type="protein sequence ID" value="MDT7041370.1"/>
    <property type="molecule type" value="Genomic_DNA"/>
</dbReference>
<dbReference type="PANTHER" id="PTHR11735">
    <property type="entry name" value="TRNA N6-ADENOSINE THREONYLCARBAMOYLTRANSFERASE"/>
    <property type="match status" value="1"/>
</dbReference>
<dbReference type="Proteomes" id="UP001250932">
    <property type="component" value="Unassembled WGS sequence"/>
</dbReference>
<dbReference type="InterPro" id="IPR000905">
    <property type="entry name" value="Gcp-like_dom"/>
</dbReference>
<dbReference type="CDD" id="cd24032">
    <property type="entry name" value="ASKHA_NBD_TsaB"/>
    <property type="match status" value="1"/>
</dbReference>
<keyword evidence="2" id="KW-0808">Transferase</keyword>
<dbReference type="InterPro" id="IPR022496">
    <property type="entry name" value="T6A_TsaB"/>
</dbReference>
<evidence type="ECO:0000313" key="2">
    <source>
        <dbReference type="EMBL" id="MDT7041370.1"/>
    </source>
</evidence>
<dbReference type="NCBIfam" id="TIGR03725">
    <property type="entry name" value="T6A_YeaZ"/>
    <property type="match status" value="1"/>
</dbReference>
<name>A0ABU3K4M6_9BACT</name>
<gene>
    <name evidence="2" type="primary">tsaB</name>
    <name evidence="2" type="ORF">PPG34_03355</name>
</gene>
<feature type="domain" description="Gcp-like" evidence="1">
    <location>
        <begin position="34"/>
        <end position="142"/>
    </location>
</feature>
<keyword evidence="2" id="KW-0012">Acyltransferase</keyword>
<proteinExistence type="predicted"/>
<dbReference type="PANTHER" id="PTHR11735:SF11">
    <property type="entry name" value="TRNA THREONYLCARBAMOYLADENOSINE BIOSYNTHESIS PROTEIN TSAB"/>
    <property type="match status" value="1"/>
</dbReference>
<protein>
    <submittedName>
        <fullName evidence="2">tRNA (Adenosine(37)-N6)-threonylcarbamoyltransferase complex dimerization subunit type 1 TsaB</fullName>
        <ecNumber evidence="2">2.3.1.234</ecNumber>
    </submittedName>
</protein>
<dbReference type="EC" id="2.3.1.234" evidence="2"/>
<reference evidence="2 3" key="1">
    <citation type="journal article" date="2023" name="ISME J.">
        <title>Cultivation and genomic characterization of novel and ubiquitous marine nitrite-oxidizing bacteria from the Nitrospirales.</title>
        <authorList>
            <person name="Mueller A.J."/>
            <person name="Daebeler A."/>
            <person name="Herbold C.W."/>
            <person name="Kirkegaard R.H."/>
            <person name="Daims H."/>
        </authorList>
    </citation>
    <scope>NUCLEOTIDE SEQUENCE [LARGE SCALE GENOMIC DNA]</scope>
    <source>
        <strain evidence="2 3">EB</strain>
    </source>
</reference>